<feature type="compositionally biased region" description="Polar residues" evidence="1">
    <location>
        <begin position="105"/>
        <end position="116"/>
    </location>
</feature>
<name>A0A0K2T918_LEPSM</name>
<sequence>MRSGYMPDYGQQGNYAQGNTYPNYGPSHATQSSTYDGQNSYSTGGYQPQQASNVYAQSQGTTYGTQGTTYGDKGTTYGTQGSSYVQTEGLAQSAAYGKPQPPGYDQSQSASYGQTNSGAYGQSGGYGQTQTPSYGPAQSTDQTNSGTYGQSGDYGPAPIPDQKIPYPQTYTLQQPYSLPPCPLHCGPPRPVDPPQPPPYSPPIYQSNVLQPPDPYSYPPQQLPNQMYNDPFQFSQPHGPNQPLYKSLQEQPQQYQTPNSNGQASYTQPISFTQENTYESGGSSNSGDDSTYLIGPQTQSFTAAKTGGYASENSNPNNPVTYVEEEKYQSSSPSNDYNAAGVSKRGPSLIDTFYTPL</sequence>
<protein>
    <submittedName>
        <fullName evidence="2">Uncharacterized protein</fullName>
    </submittedName>
</protein>
<feature type="region of interest" description="Disordered" evidence="1">
    <location>
        <begin position="1"/>
        <end position="74"/>
    </location>
</feature>
<feature type="compositionally biased region" description="Polar residues" evidence="1">
    <location>
        <begin position="247"/>
        <end position="278"/>
    </location>
</feature>
<feature type="compositionally biased region" description="Polar residues" evidence="1">
    <location>
        <begin position="224"/>
        <end position="238"/>
    </location>
</feature>
<feature type="compositionally biased region" description="Low complexity" evidence="1">
    <location>
        <begin position="59"/>
        <end position="74"/>
    </location>
</feature>
<dbReference type="EMBL" id="HACA01005137">
    <property type="protein sequence ID" value="CDW22498.1"/>
    <property type="molecule type" value="Transcribed_RNA"/>
</dbReference>
<dbReference type="OrthoDB" id="6129854at2759"/>
<feature type="compositionally biased region" description="Polar residues" evidence="1">
    <location>
        <begin position="132"/>
        <end position="150"/>
    </location>
</feature>
<feature type="compositionally biased region" description="Polar residues" evidence="1">
    <location>
        <begin position="310"/>
        <end position="319"/>
    </location>
</feature>
<feature type="compositionally biased region" description="Pro residues" evidence="1">
    <location>
        <begin position="211"/>
        <end position="221"/>
    </location>
</feature>
<feature type="compositionally biased region" description="Low complexity" evidence="1">
    <location>
        <begin position="279"/>
        <end position="289"/>
    </location>
</feature>
<accession>A0A0K2T918</accession>
<dbReference type="AlphaFoldDB" id="A0A0K2T918"/>
<organism evidence="2">
    <name type="scientific">Lepeophtheirus salmonis</name>
    <name type="common">Salmon louse</name>
    <name type="synonym">Caligus salmonis</name>
    <dbReference type="NCBI Taxonomy" id="72036"/>
    <lineage>
        <taxon>Eukaryota</taxon>
        <taxon>Metazoa</taxon>
        <taxon>Ecdysozoa</taxon>
        <taxon>Arthropoda</taxon>
        <taxon>Crustacea</taxon>
        <taxon>Multicrustacea</taxon>
        <taxon>Hexanauplia</taxon>
        <taxon>Copepoda</taxon>
        <taxon>Siphonostomatoida</taxon>
        <taxon>Caligidae</taxon>
        <taxon>Lepeophtheirus</taxon>
    </lineage>
</organism>
<feature type="compositionally biased region" description="Pro residues" evidence="1">
    <location>
        <begin position="181"/>
        <end position="201"/>
    </location>
</feature>
<evidence type="ECO:0000313" key="2">
    <source>
        <dbReference type="EMBL" id="CDW22498.1"/>
    </source>
</evidence>
<feature type="region of interest" description="Disordered" evidence="1">
    <location>
        <begin position="181"/>
        <end position="356"/>
    </location>
</feature>
<feature type="compositionally biased region" description="Polar residues" evidence="1">
    <location>
        <begin position="11"/>
        <end position="58"/>
    </location>
</feature>
<proteinExistence type="predicted"/>
<feature type="region of interest" description="Disordered" evidence="1">
    <location>
        <begin position="94"/>
        <end position="166"/>
    </location>
</feature>
<reference evidence="2" key="1">
    <citation type="submission" date="2014-05" db="EMBL/GenBank/DDBJ databases">
        <authorList>
            <person name="Chronopoulou M."/>
        </authorList>
    </citation>
    <scope>NUCLEOTIDE SEQUENCE</scope>
    <source>
        <tissue evidence="2">Whole organism</tissue>
    </source>
</reference>
<evidence type="ECO:0000256" key="1">
    <source>
        <dbReference type="SAM" id="MobiDB-lite"/>
    </source>
</evidence>